<protein>
    <recommendedName>
        <fullName evidence="3">LXG domain-containing protein</fullName>
    </recommendedName>
</protein>
<feature type="domain" description="LXG" evidence="3">
    <location>
        <begin position="8"/>
        <end position="238"/>
    </location>
</feature>
<dbReference type="EMBL" id="RJML01000005">
    <property type="protein sequence ID" value="RSI10219.1"/>
    <property type="molecule type" value="Genomic_DNA"/>
</dbReference>
<dbReference type="InterPro" id="IPR006829">
    <property type="entry name" value="LXG_dom"/>
</dbReference>
<evidence type="ECO:0000256" key="2">
    <source>
        <dbReference type="SAM" id="Coils"/>
    </source>
</evidence>
<evidence type="ECO:0000313" key="4">
    <source>
        <dbReference type="EMBL" id="RSI10219.1"/>
    </source>
</evidence>
<evidence type="ECO:0000313" key="5">
    <source>
        <dbReference type="Proteomes" id="UP000269317"/>
    </source>
</evidence>
<dbReference type="RefSeq" id="WP_260468669.1">
    <property type="nucleotide sequence ID" value="NZ_CP076614.1"/>
</dbReference>
<accession>A0A3R9IAX6</accession>
<sequence length="671" mass="75581">MGVKYSAADSAQLIQAMTGNLQVANQVTDRLSSGCDHLIASLESGELQGAAYTAGKGLFTEVIIPAIKKLQEAIDDIQGELASYKSADSEVAGYGELDLDLLKEQLKIKNEQLAKVEKQIADNQDFFRNAGALLTGKLGDLLSQTSALMEVETQLNIGIREIQEKIDKLEWFVAQVSQYFTDSLQVLGLAIQGATQLSQVLVDSEGNYSTDGIDMSWSAKMKAQKIQTVSKSDYRTPQEQAIDKAVKDMKLSGAAEIYYRSKLAEKLQGKPRSEWKKIISNFNKDLKTEKGDNLLDVFDMSRAELEEKYGDKIQAYEHFLNTGYTDVSIATMSQDALQLIMARYDQVKSDHRGLSPTELAKVDPAFMKKIDGMSQEEIEKEFPELKNAISQAHVKPFGSLGMSETEWANHRYVTDRYFLMDSQKLLSWRDPNYMAKFNHYILEEGINPITLEPATAEEIQTAEWYNHIHPITETLSWGTALYSAYVGYNQYYNKPYTTIPEAFGKGKDWIKGKIPSVGSQPVVPSLNSTNDYMMFRKGADPLGEEFGPGRISNPDDWQNILDDLQNQGVEIVHREGVMGYSPSKGKPGQLVIDDNASYGALLHERQHYLDDVKQGFPGMEYHFQTKNRLKMELNAYMKEIHWAESIGRKDIANSLFENYMNERALLTNHLR</sequence>
<dbReference type="AlphaFoldDB" id="A0A3R9IAX6"/>
<evidence type="ECO:0000256" key="1">
    <source>
        <dbReference type="ARBA" id="ARBA00034117"/>
    </source>
</evidence>
<feature type="coiled-coil region" evidence="2">
    <location>
        <begin position="67"/>
        <end position="119"/>
    </location>
</feature>
<comment type="similarity">
    <text evidence="1">In the N-terminal section; belongs to the LXG family.</text>
</comment>
<name>A0A3R9IAX6_STRSA</name>
<gene>
    <name evidence="4" type="ORF">D8887_07205</name>
</gene>
<dbReference type="Proteomes" id="UP000269317">
    <property type="component" value="Unassembled WGS sequence"/>
</dbReference>
<proteinExistence type="inferred from homology"/>
<comment type="caution">
    <text evidence="4">The sequence shown here is derived from an EMBL/GenBank/DDBJ whole genome shotgun (WGS) entry which is preliminary data.</text>
</comment>
<dbReference type="PROSITE" id="PS51756">
    <property type="entry name" value="LXG"/>
    <property type="match status" value="1"/>
</dbReference>
<organism evidence="4 5">
    <name type="scientific">Streptococcus sanguinis</name>
    <dbReference type="NCBI Taxonomy" id="1305"/>
    <lineage>
        <taxon>Bacteria</taxon>
        <taxon>Bacillati</taxon>
        <taxon>Bacillota</taxon>
        <taxon>Bacilli</taxon>
        <taxon>Lactobacillales</taxon>
        <taxon>Streptococcaceae</taxon>
        <taxon>Streptococcus</taxon>
    </lineage>
</organism>
<reference evidence="4 5" key="1">
    <citation type="submission" date="2018-11" db="EMBL/GenBank/DDBJ databases">
        <title>Species Designations Belie Phenotypic and Genotypic Heterogeneity in Oral Streptococci.</title>
        <authorList>
            <person name="Velsko I."/>
        </authorList>
    </citation>
    <scope>NUCLEOTIDE SEQUENCE [LARGE SCALE GENOMIC DNA]</scope>
    <source>
        <strain evidence="4 5">KLC03</strain>
    </source>
</reference>
<evidence type="ECO:0000259" key="3">
    <source>
        <dbReference type="PROSITE" id="PS51756"/>
    </source>
</evidence>
<keyword evidence="2" id="KW-0175">Coiled coil</keyword>